<evidence type="ECO:0000313" key="1">
    <source>
        <dbReference type="EMBL" id="CAB0035843.1"/>
    </source>
</evidence>
<accession>A0A6H5IFQ6</accession>
<name>A0A6H5IFQ6_9HYME</name>
<evidence type="ECO:0000313" key="2">
    <source>
        <dbReference type="Proteomes" id="UP000479190"/>
    </source>
</evidence>
<protein>
    <submittedName>
        <fullName evidence="1">Uncharacterized protein</fullName>
    </submittedName>
</protein>
<keyword evidence="2" id="KW-1185">Reference proteome</keyword>
<reference evidence="1 2" key="1">
    <citation type="submission" date="2020-02" db="EMBL/GenBank/DDBJ databases">
        <authorList>
            <person name="Ferguson B K."/>
        </authorList>
    </citation>
    <scope>NUCLEOTIDE SEQUENCE [LARGE SCALE GENOMIC DNA]</scope>
</reference>
<dbReference type="EMBL" id="CADCXV010000801">
    <property type="protein sequence ID" value="CAB0035843.1"/>
    <property type="molecule type" value="Genomic_DNA"/>
</dbReference>
<dbReference type="AlphaFoldDB" id="A0A6H5IFQ6"/>
<proteinExistence type="predicted"/>
<dbReference type="Proteomes" id="UP000479190">
    <property type="component" value="Unassembled WGS sequence"/>
</dbReference>
<gene>
    <name evidence="1" type="ORF">TBRA_LOCUS7726</name>
</gene>
<feature type="non-terminal residue" evidence="1">
    <location>
        <position position="277"/>
    </location>
</feature>
<sequence>MLEKQPANKRYVKKVNIVEYDTDNYNDEPGQKMSPFKKWTEETIDTETGDTKKISVKRLVDPPGEIEIHDDSKTKPRRYFERDAVGRVESKGRGSIGPEGTQAAQTTATGIAEGEYVTLGRVTVDLNGSPIILHVIPNSVPIDVSGLIGWDVIEKYNGIVNAAERTLILNDDIFPFIGEDKIELPPRSRKIIKTHALNDERVGLVPLQHLADGEMTQNDEMIAIVILKMSQTNPKKIRRRIEQVIRRRIRRRIRRNFEEESEEEFEDDEDEIIYLTV</sequence>
<organism evidence="1 2">
    <name type="scientific">Trichogramma brassicae</name>
    <dbReference type="NCBI Taxonomy" id="86971"/>
    <lineage>
        <taxon>Eukaryota</taxon>
        <taxon>Metazoa</taxon>
        <taxon>Ecdysozoa</taxon>
        <taxon>Arthropoda</taxon>
        <taxon>Hexapoda</taxon>
        <taxon>Insecta</taxon>
        <taxon>Pterygota</taxon>
        <taxon>Neoptera</taxon>
        <taxon>Endopterygota</taxon>
        <taxon>Hymenoptera</taxon>
        <taxon>Apocrita</taxon>
        <taxon>Proctotrupomorpha</taxon>
        <taxon>Chalcidoidea</taxon>
        <taxon>Trichogrammatidae</taxon>
        <taxon>Trichogramma</taxon>
    </lineage>
</organism>